<organism evidence="1 2">
    <name type="scientific">Ficus carica</name>
    <name type="common">Common fig</name>
    <dbReference type="NCBI Taxonomy" id="3494"/>
    <lineage>
        <taxon>Eukaryota</taxon>
        <taxon>Viridiplantae</taxon>
        <taxon>Streptophyta</taxon>
        <taxon>Embryophyta</taxon>
        <taxon>Tracheophyta</taxon>
        <taxon>Spermatophyta</taxon>
        <taxon>Magnoliopsida</taxon>
        <taxon>eudicotyledons</taxon>
        <taxon>Gunneridae</taxon>
        <taxon>Pentapetalae</taxon>
        <taxon>rosids</taxon>
        <taxon>fabids</taxon>
        <taxon>Rosales</taxon>
        <taxon>Moraceae</taxon>
        <taxon>Ficeae</taxon>
        <taxon>Ficus</taxon>
    </lineage>
</organism>
<gene>
    <name evidence="1" type="ORF">TIFTF001_012698</name>
</gene>
<evidence type="ECO:0000313" key="1">
    <source>
        <dbReference type="EMBL" id="GMN43499.1"/>
    </source>
</evidence>
<keyword evidence="2" id="KW-1185">Reference proteome</keyword>
<protein>
    <submittedName>
        <fullName evidence="1">Uncharacterized protein</fullName>
    </submittedName>
</protein>
<dbReference type="AlphaFoldDB" id="A0AA87ZTQ6"/>
<comment type="caution">
    <text evidence="1">The sequence shown here is derived from an EMBL/GenBank/DDBJ whole genome shotgun (WGS) entry which is preliminary data.</text>
</comment>
<dbReference type="Proteomes" id="UP001187192">
    <property type="component" value="Unassembled WGS sequence"/>
</dbReference>
<dbReference type="PANTHER" id="PTHR34287">
    <property type="entry name" value="OS06G0551500 PROTEIN-RELATED"/>
    <property type="match status" value="1"/>
</dbReference>
<name>A0AA87ZTQ6_FICCA</name>
<dbReference type="PANTHER" id="PTHR34287:SF2">
    <property type="match status" value="1"/>
</dbReference>
<proteinExistence type="predicted"/>
<accession>A0AA87ZTQ6</accession>
<reference evidence="1" key="1">
    <citation type="submission" date="2023-07" db="EMBL/GenBank/DDBJ databases">
        <title>draft genome sequence of fig (Ficus carica).</title>
        <authorList>
            <person name="Takahashi T."/>
            <person name="Nishimura K."/>
        </authorList>
    </citation>
    <scope>NUCLEOTIDE SEQUENCE</scope>
</reference>
<evidence type="ECO:0000313" key="2">
    <source>
        <dbReference type="Proteomes" id="UP001187192"/>
    </source>
</evidence>
<dbReference type="EMBL" id="BTGU01000016">
    <property type="protein sequence ID" value="GMN43499.1"/>
    <property type="molecule type" value="Genomic_DNA"/>
</dbReference>
<sequence length="186" mass="21001">MSVSEISDNSPSSSLPEKNVLSPLRVQFVAKSTSDGLLSKFFDATEYDFDYEKSGLWSPPVRRSVFLSSPGRIFTEQEMLAKLRSVMEAQSQKSEEPNQRQTELSICPAAHKTNYALFPSPYSHSHLCKIKNLQTLVCQYLHCADALTQQAKSSVFLSMRFSRERNGAFMNIALPRSSLFRYTLSV</sequence>